<evidence type="ECO:0000313" key="4">
    <source>
        <dbReference type="EMBL" id="HHI49530.1"/>
    </source>
</evidence>
<dbReference type="Pfam" id="PF00994">
    <property type="entry name" value="MoCF_biosynth"/>
    <property type="match status" value="1"/>
</dbReference>
<dbReference type="PROSITE" id="PS01078">
    <property type="entry name" value="MOCF_BIOSYNTHESIS_1"/>
    <property type="match status" value="1"/>
</dbReference>
<keyword evidence="2" id="KW-0501">Molybdenum cofactor biosynthesis</keyword>
<accession>A0A7J3V1Z0</accession>
<dbReference type="EMBL" id="DRVT01000056">
    <property type="protein sequence ID" value="HHI49530.1"/>
    <property type="molecule type" value="Genomic_DNA"/>
</dbReference>
<organism evidence="4">
    <name type="scientific">Candidatus Methanosuratincola petrocarbonis</name>
    <name type="common">ex Vanwonterghem et al. 2016</name>
    <dbReference type="NCBI Taxonomy" id="1867261"/>
    <lineage>
        <taxon>Archaea</taxon>
        <taxon>Thermoproteota</taxon>
        <taxon>Methanosuratincolia</taxon>
        <taxon>Candidatus Methanomethylicales</taxon>
        <taxon>Candidatus Methanomethylicaceae</taxon>
        <taxon>Candidatus Methanosuratincola (ex Vanwonterghem et al. 2016)</taxon>
    </lineage>
</organism>
<protein>
    <submittedName>
        <fullName evidence="4">Molybdenum cofactor biosynthesis protein MoaB</fullName>
    </submittedName>
</protein>
<dbReference type="Gene3D" id="3.40.980.10">
    <property type="entry name" value="MoaB/Mog-like domain"/>
    <property type="match status" value="1"/>
</dbReference>
<dbReference type="CDD" id="cd00886">
    <property type="entry name" value="MogA_MoaB"/>
    <property type="match status" value="1"/>
</dbReference>
<dbReference type="SUPFAM" id="SSF53218">
    <property type="entry name" value="Molybdenum cofactor biosynthesis proteins"/>
    <property type="match status" value="1"/>
</dbReference>
<comment type="caution">
    <text evidence="4">The sequence shown here is derived from an EMBL/GenBank/DDBJ whole genome shotgun (WGS) entry which is preliminary data.</text>
</comment>
<dbReference type="PANTHER" id="PTHR43232:SF2">
    <property type="entry name" value="MOLYBDENUM COFACTOR BIOSYNTHESIS PROTEIN B"/>
    <property type="match status" value="1"/>
</dbReference>
<gene>
    <name evidence="4" type="ORF">ENL91_05085</name>
</gene>
<evidence type="ECO:0000256" key="2">
    <source>
        <dbReference type="ARBA" id="ARBA00023150"/>
    </source>
</evidence>
<dbReference type="InterPro" id="IPR008284">
    <property type="entry name" value="MoCF_biosynth_CS"/>
</dbReference>
<dbReference type="NCBIfam" id="TIGR00177">
    <property type="entry name" value="molyb_syn"/>
    <property type="match status" value="1"/>
</dbReference>
<evidence type="ECO:0000256" key="1">
    <source>
        <dbReference type="ARBA" id="ARBA00006112"/>
    </source>
</evidence>
<dbReference type="GO" id="GO:0005829">
    <property type="term" value="C:cytosol"/>
    <property type="evidence" value="ECO:0007669"/>
    <property type="project" value="TreeGrafter"/>
</dbReference>
<evidence type="ECO:0000259" key="3">
    <source>
        <dbReference type="SMART" id="SM00852"/>
    </source>
</evidence>
<reference evidence="4" key="1">
    <citation type="journal article" date="2020" name="mSystems">
        <title>Genome- and Community-Level Interaction Insights into Carbon Utilization and Element Cycling Functions of Hydrothermarchaeota in Hydrothermal Sediment.</title>
        <authorList>
            <person name="Zhou Z."/>
            <person name="Liu Y."/>
            <person name="Xu W."/>
            <person name="Pan J."/>
            <person name="Luo Z.H."/>
            <person name="Li M."/>
        </authorList>
    </citation>
    <scope>NUCLEOTIDE SEQUENCE [LARGE SCALE GENOMIC DNA]</scope>
    <source>
        <strain evidence="4">SpSt-1038</strain>
    </source>
</reference>
<dbReference type="AlphaFoldDB" id="A0A7J3V1Z0"/>
<dbReference type="SMART" id="SM00852">
    <property type="entry name" value="MoCF_biosynth"/>
    <property type="match status" value="1"/>
</dbReference>
<dbReference type="InterPro" id="IPR012245">
    <property type="entry name" value="MoaB"/>
</dbReference>
<dbReference type="GO" id="GO:0006777">
    <property type="term" value="P:Mo-molybdopterin cofactor biosynthetic process"/>
    <property type="evidence" value="ECO:0007669"/>
    <property type="project" value="UniProtKB-KW"/>
</dbReference>
<comment type="similarity">
    <text evidence="1">Belongs to the MoaB/Mog family.</text>
</comment>
<proteinExistence type="inferred from homology"/>
<dbReference type="InterPro" id="IPR036425">
    <property type="entry name" value="MoaB/Mog-like_dom_sf"/>
</dbReference>
<sequence length="174" mass="18826">MHTADHHANLPKSLRFMVIVTSDTIVAAKDKGEPYQDISGDVAFSLILSHGFKVTKRIYLPNRIEEILRETKSGTISGSNDAIVIIGGTGLSRRDVSIEAVAPIFEKQIPGFGEIFRRLSYESIGTSAIASRATAGVVNGTLVFVIPGSPEAVKMAMERIILPEAPHLIKMIRG</sequence>
<dbReference type="InterPro" id="IPR001453">
    <property type="entry name" value="MoaB/Mog_dom"/>
</dbReference>
<name>A0A7J3V1Z0_9CREN</name>
<feature type="domain" description="MoaB/Mog" evidence="3">
    <location>
        <begin position="17"/>
        <end position="168"/>
    </location>
</feature>
<dbReference type="PIRSF" id="PIRSF006443">
    <property type="entry name" value="MoaB"/>
    <property type="match status" value="1"/>
</dbReference>
<dbReference type="PANTHER" id="PTHR43232">
    <property type="entry name" value="MOLYBDENUM COFACTOR BIOSYNTHESIS PROTEIN B"/>
    <property type="match status" value="1"/>
</dbReference>